<organism evidence="5 6">
    <name type="scientific">Brachybacterium hainanense</name>
    <dbReference type="NCBI Taxonomy" id="1541174"/>
    <lineage>
        <taxon>Bacteria</taxon>
        <taxon>Bacillati</taxon>
        <taxon>Actinomycetota</taxon>
        <taxon>Actinomycetes</taxon>
        <taxon>Micrococcales</taxon>
        <taxon>Dermabacteraceae</taxon>
        <taxon>Brachybacterium</taxon>
    </lineage>
</organism>
<dbReference type="InterPro" id="IPR055170">
    <property type="entry name" value="GFO_IDH_MocA-like_dom"/>
</dbReference>
<reference evidence="5 6" key="1">
    <citation type="submission" date="2024-09" db="EMBL/GenBank/DDBJ databases">
        <authorList>
            <person name="Sun Q."/>
            <person name="Mori K."/>
        </authorList>
    </citation>
    <scope>NUCLEOTIDE SEQUENCE [LARGE SCALE GENOMIC DNA]</scope>
    <source>
        <strain evidence="5 6">CICC 10874</strain>
    </source>
</reference>
<dbReference type="Gene3D" id="3.40.50.720">
    <property type="entry name" value="NAD(P)-binding Rossmann-like Domain"/>
    <property type="match status" value="1"/>
</dbReference>
<dbReference type="InterPro" id="IPR000683">
    <property type="entry name" value="Gfo/Idh/MocA-like_OxRdtase_N"/>
</dbReference>
<dbReference type="PANTHER" id="PTHR43818">
    <property type="entry name" value="BCDNA.GH03377"/>
    <property type="match status" value="1"/>
</dbReference>
<evidence type="ECO:0000259" key="3">
    <source>
        <dbReference type="Pfam" id="PF01408"/>
    </source>
</evidence>
<gene>
    <name evidence="5" type="ORF">ACFFF6_11810</name>
</gene>
<dbReference type="Gene3D" id="3.30.360.10">
    <property type="entry name" value="Dihydrodipicolinate Reductase, domain 2"/>
    <property type="match status" value="1"/>
</dbReference>
<dbReference type="InterPro" id="IPR036291">
    <property type="entry name" value="NAD(P)-bd_dom_sf"/>
</dbReference>
<feature type="domain" description="GFO/IDH/MocA-like oxidoreductase" evidence="4">
    <location>
        <begin position="140"/>
        <end position="259"/>
    </location>
</feature>
<evidence type="ECO:0000256" key="1">
    <source>
        <dbReference type="ARBA" id="ARBA00023002"/>
    </source>
</evidence>
<dbReference type="SUPFAM" id="SSF51735">
    <property type="entry name" value="NAD(P)-binding Rossmann-fold domains"/>
    <property type="match status" value="1"/>
</dbReference>
<evidence type="ECO:0000313" key="5">
    <source>
        <dbReference type="EMBL" id="MFC0674642.1"/>
    </source>
</evidence>
<dbReference type="RefSeq" id="WP_376980926.1">
    <property type="nucleotide sequence ID" value="NZ_JBHLSV010000013.1"/>
</dbReference>
<accession>A0ABV6RCD3</accession>
<sequence length="330" mass="34509">MSSPQTPAAPLRIAVLSAWHVHAEEYGRAAIDHPGTELVAVWDDDAERGQDLARRLEVPFEADLDALLAREDLDGVTVTTATSDHDAVIGAVLAAGKHVFTEKLLSPTVAGCDALISAAEAAGLALTVSLPRLSHGYTVALREVLDSGRLGRLTYSRVRLAHNGSTANWLPARFYDPVEALGGAFSDLAAHPVYLTQLILGTDAAAASATYTDMTGRGVEDNAVVTATTADGAIGVIETGFVTPASPFTIEVQGTEGTLLYGFEQDAQGTPVMRVGTGSGWDAIDVPADAPAPFSLWVEAIRSGEPTRENLERARALTSLTIAANALARG</sequence>
<keyword evidence="6" id="KW-1185">Reference proteome</keyword>
<name>A0ABV6RCD3_9MICO</name>
<dbReference type="Pfam" id="PF22725">
    <property type="entry name" value="GFO_IDH_MocA_C3"/>
    <property type="match status" value="1"/>
</dbReference>
<keyword evidence="1" id="KW-0560">Oxidoreductase</keyword>
<evidence type="ECO:0000259" key="4">
    <source>
        <dbReference type="Pfam" id="PF22725"/>
    </source>
</evidence>
<evidence type="ECO:0000256" key="2">
    <source>
        <dbReference type="ARBA" id="ARBA00023027"/>
    </source>
</evidence>
<comment type="caution">
    <text evidence="5">The sequence shown here is derived from an EMBL/GenBank/DDBJ whole genome shotgun (WGS) entry which is preliminary data.</text>
</comment>
<feature type="domain" description="Gfo/Idh/MocA-like oxidoreductase N-terminal" evidence="3">
    <location>
        <begin position="23"/>
        <end position="128"/>
    </location>
</feature>
<protein>
    <submittedName>
        <fullName evidence="5">Gfo/Idh/MocA family protein</fullName>
    </submittedName>
</protein>
<evidence type="ECO:0000313" key="6">
    <source>
        <dbReference type="Proteomes" id="UP001589793"/>
    </source>
</evidence>
<dbReference type="InterPro" id="IPR050463">
    <property type="entry name" value="Gfo/Idh/MocA_oxidrdct_glycsds"/>
</dbReference>
<dbReference type="SUPFAM" id="SSF55347">
    <property type="entry name" value="Glyceraldehyde-3-phosphate dehydrogenase-like, C-terminal domain"/>
    <property type="match status" value="1"/>
</dbReference>
<dbReference type="Proteomes" id="UP001589793">
    <property type="component" value="Unassembled WGS sequence"/>
</dbReference>
<dbReference type="Pfam" id="PF01408">
    <property type="entry name" value="GFO_IDH_MocA"/>
    <property type="match status" value="1"/>
</dbReference>
<keyword evidence="2" id="KW-0520">NAD</keyword>
<dbReference type="EMBL" id="JBHLSV010000013">
    <property type="protein sequence ID" value="MFC0674642.1"/>
    <property type="molecule type" value="Genomic_DNA"/>
</dbReference>
<dbReference type="PANTHER" id="PTHR43818:SF11">
    <property type="entry name" value="BCDNA.GH03377"/>
    <property type="match status" value="1"/>
</dbReference>
<proteinExistence type="predicted"/>